<protein>
    <submittedName>
        <fullName evidence="2">Uncharacterized protein</fullName>
    </submittedName>
</protein>
<reference evidence="3" key="1">
    <citation type="submission" date="2015-09" db="EMBL/GenBank/DDBJ databases">
        <authorList>
            <consortium name="Pathogen Informatics"/>
        </authorList>
    </citation>
    <scope>NUCLEOTIDE SEQUENCE [LARGE SCALE GENOMIC DNA]</scope>
    <source>
        <strain evidence="3">Lake Konstanz</strain>
    </source>
</reference>
<evidence type="ECO:0000256" key="1">
    <source>
        <dbReference type="SAM" id="MobiDB-lite"/>
    </source>
</evidence>
<organism evidence="2 3">
    <name type="scientific">Bodo saltans</name>
    <name type="common">Flagellated protozoan</name>
    <dbReference type="NCBI Taxonomy" id="75058"/>
    <lineage>
        <taxon>Eukaryota</taxon>
        <taxon>Discoba</taxon>
        <taxon>Euglenozoa</taxon>
        <taxon>Kinetoplastea</taxon>
        <taxon>Metakinetoplastina</taxon>
        <taxon>Eubodonida</taxon>
        <taxon>Bodonidae</taxon>
        <taxon>Bodo</taxon>
    </lineage>
</organism>
<keyword evidence="3" id="KW-1185">Reference proteome</keyword>
<feature type="region of interest" description="Disordered" evidence="1">
    <location>
        <begin position="38"/>
        <end position="59"/>
    </location>
</feature>
<dbReference type="VEuPathDB" id="TriTrypDB:BSAL_75650"/>
<gene>
    <name evidence="2" type="ORF">BSAL_75650</name>
</gene>
<evidence type="ECO:0000313" key="2">
    <source>
        <dbReference type="EMBL" id="CUG19778.1"/>
    </source>
</evidence>
<feature type="compositionally biased region" description="Low complexity" evidence="1">
    <location>
        <begin position="42"/>
        <end position="59"/>
    </location>
</feature>
<accession>A0A0S4IYK3</accession>
<sequence>MCRYPSSEIGLSTTDCNTKCRGCVPSVFIYADEMNKNDVAGSDESVPSPLSDEESVVPPESVVRPLPTVSFVTPENMRRESFVPPLPPVSVAPAPVREDETVVARKYDEDEDM</sequence>
<dbReference type="EMBL" id="CYKH01000695">
    <property type="protein sequence ID" value="CUG19778.1"/>
    <property type="molecule type" value="Genomic_DNA"/>
</dbReference>
<dbReference type="Proteomes" id="UP000051952">
    <property type="component" value="Unassembled WGS sequence"/>
</dbReference>
<dbReference type="AlphaFoldDB" id="A0A0S4IYK3"/>
<feature type="compositionally biased region" description="Basic and acidic residues" evidence="1">
    <location>
        <begin position="96"/>
        <end position="113"/>
    </location>
</feature>
<evidence type="ECO:0000313" key="3">
    <source>
        <dbReference type="Proteomes" id="UP000051952"/>
    </source>
</evidence>
<feature type="region of interest" description="Disordered" evidence="1">
    <location>
        <begin position="79"/>
        <end position="113"/>
    </location>
</feature>
<proteinExistence type="predicted"/>
<name>A0A0S4IYK3_BODSA</name>